<keyword evidence="1" id="KW-1133">Transmembrane helix</keyword>
<name>R4KGF8_9FIRM</name>
<keyword evidence="3" id="KW-1185">Reference proteome</keyword>
<dbReference type="Proteomes" id="UP000013520">
    <property type="component" value="Chromosome"/>
</dbReference>
<evidence type="ECO:0000313" key="2">
    <source>
        <dbReference type="EMBL" id="AGL00747.1"/>
    </source>
</evidence>
<reference evidence="2 3" key="1">
    <citation type="submission" date="2012-01" db="EMBL/GenBank/DDBJ databases">
        <title>Complete sequence of Desulfotomaculum gibsoniae DSM 7213.</title>
        <authorList>
            <consortium name="US DOE Joint Genome Institute"/>
            <person name="Lucas S."/>
            <person name="Han J."/>
            <person name="Lapidus A."/>
            <person name="Cheng J.-F."/>
            <person name="Goodwin L."/>
            <person name="Pitluck S."/>
            <person name="Peters L."/>
            <person name="Ovchinnikova G."/>
            <person name="Teshima H."/>
            <person name="Detter J.C."/>
            <person name="Han C."/>
            <person name="Tapia R."/>
            <person name="Land M."/>
            <person name="Hauser L."/>
            <person name="Kyrpides N."/>
            <person name="Ivanova N."/>
            <person name="Pagani I."/>
            <person name="Parshina S."/>
            <person name="Plugge C."/>
            <person name="Muyzer G."/>
            <person name="Kuever J."/>
            <person name="Ivanova A."/>
            <person name="Nazina T."/>
            <person name="Klenk H.-P."/>
            <person name="Brambilla E."/>
            <person name="Spring S."/>
            <person name="Stams A.F."/>
            <person name="Woyke T."/>
        </authorList>
    </citation>
    <scope>NUCLEOTIDE SEQUENCE [LARGE SCALE GENOMIC DNA]</scope>
    <source>
        <strain evidence="2 3">DSM 7213</strain>
    </source>
</reference>
<feature type="transmembrane region" description="Helical" evidence="1">
    <location>
        <begin position="34"/>
        <end position="57"/>
    </location>
</feature>
<dbReference type="OrthoDB" id="2426546at2"/>
<keyword evidence="1" id="KW-0812">Transmembrane</keyword>
<keyword evidence="1" id="KW-0472">Membrane</keyword>
<proteinExistence type="predicted"/>
<dbReference type="HOGENOM" id="CLU_1792540_0_0_9"/>
<evidence type="ECO:0000256" key="1">
    <source>
        <dbReference type="SAM" id="Phobius"/>
    </source>
</evidence>
<dbReference type="AlphaFoldDB" id="R4KGF8"/>
<accession>R4KGF8</accession>
<protein>
    <submittedName>
        <fullName evidence="2">Uncharacterized protein</fullName>
    </submittedName>
</protein>
<gene>
    <name evidence="2" type="ORF">Desgi_1226</name>
</gene>
<feature type="transmembrane region" description="Helical" evidence="1">
    <location>
        <begin position="118"/>
        <end position="135"/>
    </location>
</feature>
<evidence type="ECO:0000313" key="3">
    <source>
        <dbReference type="Proteomes" id="UP000013520"/>
    </source>
</evidence>
<sequence length="143" mass="17244">MIERFLRSPFTMCLFLVGMGLIYAFGIVTERRGYPFLFIVIGFALFTVTYFGLMLYYNYKYPTRKIPIFTYIPYELKEEDEGHQYFTYRACRKVYIYYYFAIPISIGLIIVFREIEWMPVFLLVALGLGQYFTYWSEIKKLND</sequence>
<organism evidence="2 3">
    <name type="scientific">Desulfoscipio gibsoniae DSM 7213</name>
    <dbReference type="NCBI Taxonomy" id="767817"/>
    <lineage>
        <taxon>Bacteria</taxon>
        <taxon>Bacillati</taxon>
        <taxon>Bacillota</taxon>
        <taxon>Clostridia</taxon>
        <taxon>Eubacteriales</taxon>
        <taxon>Desulfallaceae</taxon>
        <taxon>Desulfoscipio</taxon>
    </lineage>
</organism>
<dbReference type="KEGG" id="dgi:Desgi_1226"/>
<feature type="transmembrane region" description="Helical" evidence="1">
    <location>
        <begin position="12"/>
        <end position="28"/>
    </location>
</feature>
<feature type="transmembrane region" description="Helical" evidence="1">
    <location>
        <begin position="94"/>
        <end position="112"/>
    </location>
</feature>
<dbReference type="STRING" id="767817.Desgi_1226"/>
<dbReference type="EMBL" id="CP003273">
    <property type="protein sequence ID" value="AGL00747.1"/>
    <property type="molecule type" value="Genomic_DNA"/>
</dbReference>
<dbReference type="RefSeq" id="WP_006523765.1">
    <property type="nucleotide sequence ID" value="NC_021184.1"/>
</dbReference>